<name>A0ABT3L720_9CYAN</name>
<protein>
    <submittedName>
        <fullName evidence="3">Glycosyltransferase family 4 protein</fullName>
    </submittedName>
</protein>
<dbReference type="PANTHER" id="PTHR46401">
    <property type="entry name" value="GLYCOSYLTRANSFERASE WBBK-RELATED"/>
    <property type="match status" value="1"/>
</dbReference>
<keyword evidence="4" id="KW-1185">Reference proteome</keyword>
<proteinExistence type="predicted"/>
<dbReference type="CDD" id="cd03801">
    <property type="entry name" value="GT4_PimA-like"/>
    <property type="match status" value="1"/>
</dbReference>
<evidence type="ECO:0000313" key="4">
    <source>
        <dbReference type="Proteomes" id="UP001526426"/>
    </source>
</evidence>
<evidence type="ECO:0000259" key="2">
    <source>
        <dbReference type="Pfam" id="PF00534"/>
    </source>
</evidence>
<organism evidence="3 4">
    <name type="scientific">Spirulina subsalsa FACHB-351</name>
    <dbReference type="NCBI Taxonomy" id="234711"/>
    <lineage>
        <taxon>Bacteria</taxon>
        <taxon>Bacillati</taxon>
        <taxon>Cyanobacteriota</taxon>
        <taxon>Cyanophyceae</taxon>
        <taxon>Spirulinales</taxon>
        <taxon>Spirulinaceae</taxon>
        <taxon>Spirulina</taxon>
    </lineage>
</organism>
<dbReference type="RefSeq" id="WP_265265159.1">
    <property type="nucleotide sequence ID" value="NZ_JAIHOM010000065.1"/>
</dbReference>
<dbReference type="EMBL" id="JAIHOM010000065">
    <property type="protein sequence ID" value="MCW6037303.1"/>
    <property type="molecule type" value="Genomic_DNA"/>
</dbReference>
<gene>
    <name evidence="3" type="ORF">K4A83_13625</name>
</gene>
<dbReference type="Pfam" id="PF00534">
    <property type="entry name" value="Glycos_transf_1"/>
    <property type="match status" value="1"/>
</dbReference>
<dbReference type="PANTHER" id="PTHR46401:SF2">
    <property type="entry name" value="GLYCOSYLTRANSFERASE WBBK-RELATED"/>
    <property type="match status" value="1"/>
</dbReference>
<dbReference type="InterPro" id="IPR001296">
    <property type="entry name" value="Glyco_trans_1"/>
</dbReference>
<reference evidence="3 4" key="1">
    <citation type="submission" date="2021-08" db="EMBL/GenBank/DDBJ databases">
        <title>Draft genome sequence of Spirulina subsalsa with high tolerance to salinity and hype-accumulation of phycocyanin.</title>
        <authorList>
            <person name="Pei H."/>
            <person name="Jiang L."/>
        </authorList>
    </citation>
    <scope>NUCLEOTIDE SEQUENCE [LARGE SCALE GENOMIC DNA]</scope>
    <source>
        <strain evidence="3 4">FACHB-351</strain>
    </source>
</reference>
<feature type="domain" description="Glycosyl transferase family 1" evidence="2">
    <location>
        <begin position="214"/>
        <end position="366"/>
    </location>
</feature>
<evidence type="ECO:0000313" key="3">
    <source>
        <dbReference type="EMBL" id="MCW6037303.1"/>
    </source>
</evidence>
<keyword evidence="1" id="KW-0808">Transferase</keyword>
<comment type="caution">
    <text evidence="3">The sequence shown here is derived from an EMBL/GenBank/DDBJ whole genome shotgun (WGS) entry which is preliminary data.</text>
</comment>
<dbReference type="SUPFAM" id="SSF53756">
    <property type="entry name" value="UDP-Glycosyltransferase/glycogen phosphorylase"/>
    <property type="match status" value="1"/>
</dbReference>
<sequence>MKRKVAFVVQRCGVEVGGGAENLCLQIAQHLVEYWDIEILTTCALDYMTWENHYPVGIEEVSGVKVRRFRISQKRNVKAFNRLSEKLAPRLQTASLEEQESWMKAQGPMSQDLIQYISQHREDYDTFIFFGYLYATTYFILPLVADKAYLEPLAHDEWTIYMTMWDEFFQKPRGFIFNTPEEKSFVQKRFPQLKIDGPVIGIGVDPPESYSAERFREQYNIQDPFLLYIGRIDPSKGCEELFQYFIHLRNQESEPRKLVLLGKSVMTIPEHPDIIPLGFVEEQTKWDALAACDLLVMPSPYESLSIVLLEAWTMGKAVLVNGKSDVLVGQCRRGNGGLWYENLDEFEYILKLLKQNTKIQAALSNQGHSFVLKQYNWETITEQYRAVDFSR</sequence>
<accession>A0ABT3L720</accession>
<dbReference type="Proteomes" id="UP001526426">
    <property type="component" value="Unassembled WGS sequence"/>
</dbReference>
<dbReference type="Gene3D" id="3.40.50.2000">
    <property type="entry name" value="Glycogen Phosphorylase B"/>
    <property type="match status" value="2"/>
</dbReference>
<evidence type="ECO:0000256" key="1">
    <source>
        <dbReference type="ARBA" id="ARBA00022679"/>
    </source>
</evidence>